<dbReference type="InterPro" id="IPR036397">
    <property type="entry name" value="RNaseH_sf"/>
</dbReference>
<feature type="region of interest" description="Disordered" evidence="15">
    <location>
        <begin position="277"/>
        <end position="298"/>
    </location>
</feature>
<evidence type="ECO:0000256" key="6">
    <source>
        <dbReference type="ARBA" id="ARBA00022490"/>
    </source>
</evidence>
<dbReference type="GO" id="GO:0003723">
    <property type="term" value="F:RNA binding"/>
    <property type="evidence" value="ECO:0007669"/>
    <property type="project" value="UniProtKB-KW"/>
</dbReference>
<keyword evidence="8" id="KW-0479">Metal-binding</keyword>
<dbReference type="FunFam" id="3.30.420.10:FF:000048">
    <property type="entry name" value="CCR4-associated factor 1, putative"/>
    <property type="match status" value="1"/>
</dbReference>
<evidence type="ECO:0000256" key="14">
    <source>
        <dbReference type="ARBA" id="ARBA00023242"/>
    </source>
</evidence>
<evidence type="ECO:0000256" key="11">
    <source>
        <dbReference type="ARBA" id="ARBA00022884"/>
    </source>
</evidence>
<evidence type="ECO:0000256" key="10">
    <source>
        <dbReference type="ARBA" id="ARBA00022839"/>
    </source>
</evidence>
<evidence type="ECO:0000256" key="7">
    <source>
        <dbReference type="ARBA" id="ARBA00022722"/>
    </source>
</evidence>
<comment type="subcellular location">
    <subcellularLocation>
        <location evidence="3">Cytoplasm</location>
    </subcellularLocation>
    <subcellularLocation>
        <location evidence="2">Nucleus</location>
    </subcellularLocation>
</comment>
<protein>
    <recommendedName>
        <fullName evidence="5">poly(A)-specific ribonuclease</fullName>
        <ecNumber evidence="5">3.1.13.4</ecNumber>
    </recommendedName>
</protein>
<evidence type="ECO:0000256" key="1">
    <source>
        <dbReference type="ARBA" id="ARBA00001663"/>
    </source>
</evidence>
<evidence type="ECO:0000256" key="15">
    <source>
        <dbReference type="SAM" id="MobiDB-lite"/>
    </source>
</evidence>
<evidence type="ECO:0000256" key="2">
    <source>
        <dbReference type="ARBA" id="ARBA00004123"/>
    </source>
</evidence>
<dbReference type="PANTHER" id="PTHR10797">
    <property type="entry name" value="CCR4-NOT TRANSCRIPTION COMPLEX SUBUNIT"/>
    <property type="match status" value="1"/>
</dbReference>
<dbReference type="GO" id="GO:0004535">
    <property type="term" value="F:poly(A)-specific ribonuclease activity"/>
    <property type="evidence" value="ECO:0007669"/>
    <property type="project" value="UniProtKB-EC"/>
</dbReference>
<accession>A0A7S4DJT9</accession>
<dbReference type="GO" id="GO:0005634">
    <property type="term" value="C:nucleus"/>
    <property type="evidence" value="ECO:0007669"/>
    <property type="project" value="UniProtKB-SubCell"/>
</dbReference>
<evidence type="ECO:0000256" key="9">
    <source>
        <dbReference type="ARBA" id="ARBA00022801"/>
    </source>
</evidence>
<dbReference type="AlphaFoldDB" id="A0A7S4DJT9"/>
<dbReference type="GO" id="GO:0046872">
    <property type="term" value="F:metal ion binding"/>
    <property type="evidence" value="ECO:0007669"/>
    <property type="project" value="UniProtKB-KW"/>
</dbReference>
<dbReference type="InterPro" id="IPR012337">
    <property type="entry name" value="RNaseH-like_sf"/>
</dbReference>
<dbReference type="EC" id="3.1.13.4" evidence="5"/>
<gene>
    <name evidence="16" type="ORF">LGLO00237_LOCUS6606</name>
</gene>
<evidence type="ECO:0000256" key="8">
    <source>
        <dbReference type="ARBA" id="ARBA00022723"/>
    </source>
</evidence>
<organism evidence="16">
    <name type="scientific">Lotharella globosa</name>
    <dbReference type="NCBI Taxonomy" id="91324"/>
    <lineage>
        <taxon>Eukaryota</taxon>
        <taxon>Sar</taxon>
        <taxon>Rhizaria</taxon>
        <taxon>Cercozoa</taxon>
        <taxon>Chlorarachniophyceae</taxon>
        <taxon>Lotharella</taxon>
    </lineage>
</organism>
<evidence type="ECO:0000256" key="3">
    <source>
        <dbReference type="ARBA" id="ARBA00004496"/>
    </source>
</evidence>
<evidence type="ECO:0000256" key="4">
    <source>
        <dbReference type="ARBA" id="ARBA00008372"/>
    </source>
</evidence>
<keyword evidence="11" id="KW-0694">RNA-binding</keyword>
<keyword evidence="6" id="KW-0963">Cytoplasm</keyword>
<dbReference type="SUPFAM" id="SSF53098">
    <property type="entry name" value="Ribonuclease H-like"/>
    <property type="match status" value="1"/>
</dbReference>
<evidence type="ECO:0000313" key="16">
    <source>
        <dbReference type="EMBL" id="CAE0654080.1"/>
    </source>
</evidence>
<comment type="similarity">
    <text evidence="4">Belongs to the CAF1 family.</text>
</comment>
<keyword evidence="7" id="KW-0540">Nuclease</keyword>
<keyword evidence="13" id="KW-0804">Transcription</keyword>
<evidence type="ECO:0000256" key="12">
    <source>
        <dbReference type="ARBA" id="ARBA00023015"/>
    </source>
</evidence>
<keyword evidence="9" id="KW-0378">Hydrolase</keyword>
<comment type="catalytic activity">
    <reaction evidence="1">
        <text>Exonucleolytic cleavage of poly(A) to 5'-AMP.</text>
        <dbReference type="EC" id="3.1.13.4"/>
    </reaction>
</comment>
<dbReference type="InterPro" id="IPR039637">
    <property type="entry name" value="CNOT7/CNOT8/Pop2"/>
</dbReference>
<sequence length="298" mass="34027">MDGKSDNKAKVKDVLGKLDHKKVIREVWAHNLKEEMEHIMDLVDDYPYIAMDTEFPGIVARPVGPFRNSQEYHYRLLKCNVDLLKIIQMGLSFCDDKGCLPPGGVCVWQFNFRFDLKEDMYARDSIEFLKKSGIDFDRHAKEGIDVMEFAEVLITSAIVLNDDVKWVTFHSGYDYGYLLRLLTCEKLPEKEADFFDLLKTYCPCVYDVRYLMKSVDLKGGLSGVARSLNIERCGPQHQAGSDSLLTQAVFFRLREVYFNGSLDDQVHMNHLYGLSSNTDGTTSSKESKANAEGKLSRQ</sequence>
<dbReference type="Pfam" id="PF04857">
    <property type="entry name" value="CAF1"/>
    <property type="match status" value="1"/>
</dbReference>
<dbReference type="Gene3D" id="3.30.420.10">
    <property type="entry name" value="Ribonuclease H-like superfamily/Ribonuclease H"/>
    <property type="match status" value="1"/>
</dbReference>
<dbReference type="GO" id="GO:0005737">
    <property type="term" value="C:cytoplasm"/>
    <property type="evidence" value="ECO:0007669"/>
    <property type="project" value="UniProtKB-SubCell"/>
</dbReference>
<dbReference type="InterPro" id="IPR006941">
    <property type="entry name" value="RNase_CAF1"/>
</dbReference>
<dbReference type="GO" id="GO:0030014">
    <property type="term" value="C:CCR4-NOT complex"/>
    <property type="evidence" value="ECO:0007669"/>
    <property type="project" value="InterPro"/>
</dbReference>
<keyword evidence="14" id="KW-0539">Nucleus</keyword>
<evidence type="ECO:0000256" key="5">
    <source>
        <dbReference type="ARBA" id="ARBA00012161"/>
    </source>
</evidence>
<keyword evidence="12" id="KW-0805">Transcription regulation</keyword>
<proteinExistence type="inferred from homology"/>
<feature type="compositionally biased region" description="Basic and acidic residues" evidence="15">
    <location>
        <begin position="285"/>
        <end position="298"/>
    </location>
</feature>
<dbReference type="EMBL" id="HBIV01008766">
    <property type="protein sequence ID" value="CAE0654080.1"/>
    <property type="molecule type" value="Transcribed_RNA"/>
</dbReference>
<keyword evidence="10" id="KW-0269">Exonuclease</keyword>
<evidence type="ECO:0000256" key="13">
    <source>
        <dbReference type="ARBA" id="ARBA00023163"/>
    </source>
</evidence>
<name>A0A7S4DJT9_9EUKA</name>
<reference evidence="16" key="1">
    <citation type="submission" date="2021-01" db="EMBL/GenBank/DDBJ databases">
        <authorList>
            <person name="Corre E."/>
            <person name="Pelletier E."/>
            <person name="Niang G."/>
            <person name="Scheremetjew M."/>
            <person name="Finn R."/>
            <person name="Kale V."/>
            <person name="Holt S."/>
            <person name="Cochrane G."/>
            <person name="Meng A."/>
            <person name="Brown T."/>
            <person name="Cohen L."/>
        </authorList>
    </citation>
    <scope>NUCLEOTIDE SEQUENCE</scope>
    <source>
        <strain evidence="16">CCCM811</strain>
    </source>
</reference>